<protein>
    <submittedName>
        <fullName evidence="2">Uncharacterized protein</fullName>
    </submittedName>
</protein>
<keyword evidence="3" id="KW-1185">Reference proteome</keyword>
<dbReference type="AlphaFoldDB" id="A0A8H3FE40"/>
<organism evidence="2 3">
    <name type="scientific">Imshaugia aleurites</name>
    <dbReference type="NCBI Taxonomy" id="172621"/>
    <lineage>
        <taxon>Eukaryota</taxon>
        <taxon>Fungi</taxon>
        <taxon>Dikarya</taxon>
        <taxon>Ascomycota</taxon>
        <taxon>Pezizomycotina</taxon>
        <taxon>Lecanoromycetes</taxon>
        <taxon>OSLEUM clade</taxon>
        <taxon>Lecanoromycetidae</taxon>
        <taxon>Lecanorales</taxon>
        <taxon>Lecanorineae</taxon>
        <taxon>Parmeliaceae</taxon>
        <taxon>Imshaugia</taxon>
    </lineage>
</organism>
<reference evidence="2" key="1">
    <citation type="submission" date="2021-03" db="EMBL/GenBank/DDBJ databases">
        <authorList>
            <person name="Tagirdzhanova G."/>
        </authorList>
    </citation>
    <scope>NUCLEOTIDE SEQUENCE</scope>
</reference>
<feature type="region of interest" description="Disordered" evidence="1">
    <location>
        <begin position="77"/>
        <end position="101"/>
    </location>
</feature>
<dbReference type="EMBL" id="CAJPDT010000032">
    <property type="protein sequence ID" value="CAF9922894.1"/>
    <property type="molecule type" value="Genomic_DNA"/>
</dbReference>
<evidence type="ECO:0000313" key="2">
    <source>
        <dbReference type="EMBL" id="CAF9922894.1"/>
    </source>
</evidence>
<accession>A0A8H3FE40</accession>
<evidence type="ECO:0000256" key="1">
    <source>
        <dbReference type="SAM" id="MobiDB-lite"/>
    </source>
</evidence>
<name>A0A8H3FE40_9LECA</name>
<gene>
    <name evidence="2" type="ORF">IMSHALPRED_005787</name>
</gene>
<evidence type="ECO:0000313" key="3">
    <source>
        <dbReference type="Proteomes" id="UP000664534"/>
    </source>
</evidence>
<dbReference type="Proteomes" id="UP000664534">
    <property type="component" value="Unassembled WGS sequence"/>
</dbReference>
<comment type="caution">
    <text evidence="2">The sequence shown here is derived from an EMBL/GenBank/DDBJ whole genome shotgun (WGS) entry which is preliminary data.</text>
</comment>
<sequence length="259" mass="28586">MSQSTTPATSQPSGANVLRIKKLERELATSNTQLATSNMLLGQATEDIDTLEAEKQAIKDDTLRMLDLKDRIIKELEADQRGTSIPNHQGSGNESGGEGNQQLRAKNSELQERFVMLEEEILSLKRAFAHNQNLVESRTAGVYSDLVAFNGTINKGMKTFSDLIKDEMKALSGMFSGVDDKLSVFSSTAEEELKAFCREAAEKLKSVGAKTRPGKDEKADGKDMVRPGEVLLEKVPRSSAETELLRLKDRRTLHRLASM</sequence>
<proteinExistence type="predicted"/>